<dbReference type="EMBL" id="BAABKX010000001">
    <property type="protein sequence ID" value="GAA5045625.1"/>
    <property type="molecule type" value="Genomic_DNA"/>
</dbReference>
<keyword evidence="3 8" id="KW-0479">Metal-binding</keyword>
<comment type="similarity">
    <text evidence="7">Belongs to the inositol monophosphatase superfamily. FBPase class 4 family.</text>
</comment>
<dbReference type="EC" id="3.1.3.11" evidence="2"/>
<keyword evidence="4" id="KW-0378">Hydrolase</keyword>
<evidence type="ECO:0000256" key="1">
    <source>
        <dbReference type="ARBA" id="ARBA00001273"/>
    </source>
</evidence>
<organism evidence="9 10">
    <name type="scientific">Haladaptatus pallidirubidus</name>
    <dbReference type="NCBI Taxonomy" id="1008152"/>
    <lineage>
        <taxon>Archaea</taxon>
        <taxon>Methanobacteriati</taxon>
        <taxon>Methanobacteriota</taxon>
        <taxon>Stenosarchaea group</taxon>
        <taxon>Halobacteria</taxon>
        <taxon>Halobacteriales</taxon>
        <taxon>Haladaptataceae</taxon>
        <taxon>Haladaptatus</taxon>
    </lineage>
</organism>
<dbReference type="SUPFAM" id="SSF56655">
    <property type="entry name" value="Carbohydrate phosphatase"/>
    <property type="match status" value="1"/>
</dbReference>
<dbReference type="InterPro" id="IPR000760">
    <property type="entry name" value="Inositol_monophosphatase-like"/>
</dbReference>
<evidence type="ECO:0000256" key="8">
    <source>
        <dbReference type="PIRSR" id="PIRSR600760-2"/>
    </source>
</evidence>
<feature type="binding site" evidence="8">
    <location>
        <position position="83"/>
    </location>
    <ligand>
        <name>Mg(2+)</name>
        <dbReference type="ChEBI" id="CHEBI:18420"/>
        <label>1</label>
        <note>catalytic</note>
    </ligand>
</feature>
<dbReference type="GeneID" id="68611966"/>
<reference evidence="9 10" key="1">
    <citation type="journal article" date="2019" name="Int. J. Syst. Evol. Microbiol.">
        <title>The Global Catalogue of Microorganisms (GCM) 10K type strain sequencing project: providing services to taxonomists for standard genome sequencing and annotation.</title>
        <authorList>
            <consortium name="The Broad Institute Genomics Platform"/>
            <consortium name="The Broad Institute Genome Sequencing Center for Infectious Disease"/>
            <person name="Wu L."/>
            <person name="Ma J."/>
        </authorList>
    </citation>
    <scope>NUCLEOTIDE SEQUENCE [LARGE SCALE GENOMIC DNA]</scope>
    <source>
        <strain evidence="9 10">JCM 17504</strain>
    </source>
</reference>
<dbReference type="GO" id="GO:0042132">
    <property type="term" value="F:fructose 1,6-bisphosphate 1-phosphatase activity"/>
    <property type="evidence" value="ECO:0007669"/>
    <property type="project" value="UniProtKB-EC"/>
</dbReference>
<dbReference type="InterPro" id="IPR020583">
    <property type="entry name" value="Inositol_monoP_metal-BS"/>
</dbReference>
<protein>
    <recommendedName>
        <fullName evidence="2">fructose-bisphosphatase</fullName>
        <ecNumber evidence="2">3.1.3.11</ecNumber>
    </recommendedName>
</protein>
<evidence type="ECO:0000313" key="10">
    <source>
        <dbReference type="Proteomes" id="UP001501729"/>
    </source>
</evidence>
<dbReference type="RefSeq" id="WP_227776164.1">
    <property type="nucleotide sequence ID" value="NZ_BAABKX010000001.1"/>
</dbReference>
<comment type="catalytic activity">
    <reaction evidence="1">
        <text>beta-D-fructose 1,6-bisphosphate + H2O = beta-D-fructose 6-phosphate + phosphate</text>
        <dbReference type="Rhea" id="RHEA:11064"/>
        <dbReference type="ChEBI" id="CHEBI:15377"/>
        <dbReference type="ChEBI" id="CHEBI:32966"/>
        <dbReference type="ChEBI" id="CHEBI:43474"/>
        <dbReference type="ChEBI" id="CHEBI:57634"/>
        <dbReference type="EC" id="3.1.3.11"/>
    </reaction>
</comment>
<proteinExistence type="inferred from homology"/>
<keyword evidence="5 8" id="KW-0460">Magnesium</keyword>
<evidence type="ECO:0000256" key="5">
    <source>
        <dbReference type="ARBA" id="ARBA00022842"/>
    </source>
</evidence>
<keyword evidence="6" id="KW-0119">Carbohydrate metabolism</keyword>
<dbReference type="AlphaFoldDB" id="A0AAV3UEG2"/>
<feature type="binding site" evidence="8">
    <location>
        <position position="65"/>
    </location>
    <ligand>
        <name>Mg(2+)</name>
        <dbReference type="ChEBI" id="CHEBI:18420"/>
        <label>1</label>
        <note>catalytic</note>
    </ligand>
</feature>
<dbReference type="PROSITE" id="PS00629">
    <property type="entry name" value="IMP_1"/>
    <property type="match status" value="1"/>
</dbReference>
<evidence type="ECO:0000313" key="9">
    <source>
        <dbReference type="EMBL" id="GAA5045625.1"/>
    </source>
</evidence>
<evidence type="ECO:0000256" key="7">
    <source>
        <dbReference type="ARBA" id="ARBA00038103"/>
    </source>
</evidence>
<accession>A0AAV3UEG2</accession>
<dbReference type="Proteomes" id="UP001501729">
    <property type="component" value="Unassembled WGS sequence"/>
</dbReference>
<feature type="binding site" evidence="8">
    <location>
        <position position="81"/>
    </location>
    <ligand>
        <name>Mg(2+)</name>
        <dbReference type="ChEBI" id="CHEBI:18420"/>
        <label>1</label>
        <note>catalytic</note>
    </ligand>
</feature>
<dbReference type="PANTHER" id="PTHR20854:SF4">
    <property type="entry name" value="INOSITOL-1-MONOPHOSPHATASE-RELATED"/>
    <property type="match status" value="1"/>
</dbReference>
<feature type="binding site" evidence="8">
    <location>
        <position position="84"/>
    </location>
    <ligand>
        <name>Mg(2+)</name>
        <dbReference type="ChEBI" id="CHEBI:18420"/>
        <label>1</label>
        <note>catalytic</note>
    </ligand>
</feature>
<evidence type="ECO:0000256" key="2">
    <source>
        <dbReference type="ARBA" id="ARBA00013093"/>
    </source>
</evidence>
<dbReference type="Gene3D" id="3.30.540.10">
    <property type="entry name" value="Fructose-1,6-Bisphosphatase, subunit A, domain 1"/>
    <property type="match status" value="1"/>
</dbReference>
<dbReference type="PANTHER" id="PTHR20854">
    <property type="entry name" value="INOSITOL MONOPHOSPHATASE"/>
    <property type="match status" value="1"/>
</dbReference>
<dbReference type="GO" id="GO:0006020">
    <property type="term" value="P:inositol metabolic process"/>
    <property type="evidence" value="ECO:0007669"/>
    <property type="project" value="TreeGrafter"/>
</dbReference>
<dbReference type="GO" id="GO:0007165">
    <property type="term" value="P:signal transduction"/>
    <property type="evidence" value="ECO:0007669"/>
    <property type="project" value="TreeGrafter"/>
</dbReference>
<dbReference type="PRINTS" id="PR00377">
    <property type="entry name" value="IMPHPHTASES"/>
</dbReference>
<dbReference type="Pfam" id="PF00459">
    <property type="entry name" value="Inositol_P"/>
    <property type="match status" value="1"/>
</dbReference>
<sequence>MDSFEGTAVEACRVAGEYLVSEFERESLDADYGPDDVKAVADRGSERRILDILAAAYPDHGVFAEESGKRVGESEYRWVVDPLDGTNNFCSGIPYFGTAVALLRGNEPILSVIHDPLHDDTYIAKRGDGATLNGEPIRAKSTVSSDHATIAFVIGIDVLRDEELNARGDELESNLSGYGKRVWRSWAPILDWGLLARGKLEAVVCFHPDDVEQHAGWLLAEESGARLANEGDLFVATASDELSGELKSLF</sequence>
<name>A0AAV3UEG2_9EURY</name>
<comment type="caution">
    <text evidence="9">The sequence shown here is derived from an EMBL/GenBank/DDBJ whole genome shotgun (WGS) entry which is preliminary data.</text>
</comment>
<keyword evidence="10" id="KW-1185">Reference proteome</keyword>
<comment type="cofactor">
    <cofactor evidence="8">
        <name>Mg(2+)</name>
        <dbReference type="ChEBI" id="CHEBI:18420"/>
    </cofactor>
</comment>
<dbReference type="GO" id="GO:0008934">
    <property type="term" value="F:inositol monophosphate 1-phosphatase activity"/>
    <property type="evidence" value="ECO:0007669"/>
    <property type="project" value="TreeGrafter"/>
</dbReference>
<dbReference type="GO" id="GO:0046872">
    <property type="term" value="F:metal ion binding"/>
    <property type="evidence" value="ECO:0007669"/>
    <property type="project" value="UniProtKB-KW"/>
</dbReference>
<gene>
    <name evidence="9" type="ORF">GCM10025751_13800</name>
</gene>
<evidence type="ECO:0000256" key="4">
    <source>
        <dbReference type="ARBA" id="ARBA00022801"/>
    </source>
</evidence>
<evidence type="ECO:0000256" key="6">
    <source>
        <dbReference type="ARBA" id="ARBA00023277"/>
    </source>
</evidence>
<evidence type="ECO:0000256" key="3">
    <source>
        <dbReference type="ARBA" id="ARBA00022723"/>
    </source>
</evidence>